<reference evidence="2 3" key="1">
    <citation type="submission" date="2024-01" db="EMBL/GenBank/DDBJ databases">
        <title>The genomes of 5 underutilized Papilionoideae crops provide insights into root nodulation and disease resistanc.</title>
        <authorList>
            <person name="Jiang F."/>
        </authorList>
    </citation>
    <scope>NUCLEOTIDE SEQUENCE [LARGE SCALE GENOMIC DNA]</scope>
    <source>
        <strain evidence="2">LVBAO_FW01</strain>
        <tissue evidence="2">Leaves</tissue>
    </source>
</reference>
<protein>
    <submittedName>
        <fullName evidence="2">Uncharacterized protein</fullName>
    </submittedName>
</protein>
<feature type="chain" id="PRO_5042944232" evidence="1">
    <location>
        <begin position="25"/>
        <end position="100"/>
    </location>
</feature>
<dbReference type="EMBL" id="JAYMYQ010000004">
    <property type="protein sequence ID" value="KAK7338278.1"/>
    <property type="molecule type" value="Genomic_DNA"/>
</dbReference>
<gene>
    <name evidence="2" type="ORF">VNO77_18882</name>
</gene>
<dbReference type="AlphaFoldDB" id="A0AAN9LQC0"/>
<proteinExistence type="predicted"/>
<evidence type="ECO:0000313" key="3">
    <source>
        <dbReference type="Proteomes" id="UP001367508"/>
    </source>
</evidence>
<dbReference type="Proteomes" id="UP001367508">
    <property type="component" value="Unassembled WGS sequence"/>
</dbReference>
<organism evidence="2 3">
    <name type="scientific">Canavalia gladiata</name>
    <name type="common">Sword bean</name>
    <name type="synonym">Dolichos gladiatus</name>
    <dbReference type="NCBI Taxonomy" id="3824"/>
    <lineage>
        <taxon>Eukaryota</taxon>
        <taxon>Viridiplantae</taxon>
        <taxon>Streptophyta</taxon>
        <taxon>Embryophyta</taxon>
        <taxon>Tracheophyta</taxon>
        <taxon>Spermatophyta</taxon>
        <taxon>Magnoliopsida</taxon>
        <taxon>eudicotyledons</taxon>
        <taxon>Gunneridae</taxon>
        <taxon>Pentapetalae</taxon>
        <taxon>rosids</taxon>
        <taxon>fabids</taxon>
        <taxon>Fabales</taxon>
        <taxon>Fabaceae</taxon>
        <taxon>Papilionoideae</taxon>
        <taxon>50 kb inversion clade</taxon>
        <taxon>NPAAA clade</taxon>
        <taxon>indigoferoid/millettioid clade</taxon>
        <taxon>Phaseoleae</taxon>
        <taxon>Canavalia</taxon>
    </lineage>
</organism>
<name>A0AAN9LQC0_CANGL</name>
<comment type="caution">
    <text evidence="2">The sequence shown here is derived from an EMBL/GenBank/DDBJ whole genome shotgun (WGS) entry which is preliminary data.</text>
</comment>
<feature type="signal peptide" evidence="1">
    <location>
        <begin position="1"/>
        <end position="24"/>
    </location>
</feature>
<accession>A0AAN9LQC0</accession>
<evidence type="ECO:0000313" key="2">
    <source>
        <dbReference type="EMBL" id="KAK7338278.1"/>
    </source>
</evidence>
<sequence>MANLSAPAAILFLLPIGTSPECRAFEGYSPQLLWPIRFEGYPPGLTLEEQRGPLEGKQPAHLWFGYTNSDCPRSWSLVTALGLKEHKWPPLRIHIQLFDV</sequence>
<keyword evidence="1" id="KW-0732">Signal</keyword>
<evidence type="ECO:0000256" key="1">
    <source>
        <dbReference type="SAM" id="SignalP"/>
    </source>
</evidence>
<keyword evidence="3" id="KW-1185">Reference proteome</keyword>